<evidence type="ECO:0000313" key="3">
    <source>
        <dbReference type="Proteomes" id="UP000016930"/>
    </source>
</evidence>
<dbReference type="GO" id="GO:0016651">
    <property type="term" value="F:oxidoreductase activity, acting on NAD(P)H"/>
    <property type="evidence" value="ECO:0007669"/>
    <property type="project" value="InterPro"/>
</dbReference>
<dbReference type="Pfam" id="PF08240">
    <property type="entry name" value="ADH_N"/>
    <property type="match status" value="1"/>
</dbReference>
<dbReference type="SUPFAM" id="SSF50129">
    <property type="entry name" value="GroES-like"/>
    <property type="match status" value="1"/>
</dbReference>
<dbReference type="AlphaFoldDB" id="M2Q3T7"/>
<evidence type="ECO:0000259" key="1">
    <source>
        <dbReference type="SMART" id="SM00829"/>
    </source>
</evidence>
<reference evidence="2 3" key="1">
    <citation type="journal article" date="2012" name="Proc. Natl. Acad. Sci. U.S.A.">
        <title>Comparative genomics of Ceriporiopsis subvermispora and Phanerochaete chrysosporium provide insight into selective ligninolysis.</title>
        <authorList>
            <person name="Fernandez-Fueyo E."/>
            <person name="Ruiz-Duenas F.J."/>
            <person name="Ferreira P."/>
            <person name="Floudas D."/>
            <person name="Hibbett D.S."/>
            <person name="Canessa P."/>
            <person name="Larrondo L.F."/>
            <person name="James T.Y."/>
            <person name="Seelenfreund D."/>
            <person name="Lobos S."/>
            <person name="Polanco R."/>
            <person name="Tello M."/>
            <person name="Honda Y."/>
            <person name="Watanabe T."/>
            <person name="Watanabe T."/>
            <person name="Ryu J.S."/>
            <person name="Kubicek C.P."/>
            <person name="Schmoll M."/>
            <person name="Gaskell J."/>
            <person name="Hammel K.E."/>
            <person name="St John F.J."/>
            <person name="Vanden Wymelenberg A."/>
            <person name="Sabat G."/>
            <person name="Splinter BonDurant S."/>
            <person name="Syed K."/>
            <person name="Yadav J.S."/>
            <person name="Doddapaneni H."/>
            <person name="Subramanian V."/>
            <person name="Lavin J.L."/>
            <person name="Oguiza J.A."/>
            <person name="Perez G."/>
            <person name="Pisabarro A.G."/>
            <person name="Ramirez L."/>
            <person name="Santoyo F."/>
            <person name="Master E."/>
            <person name="Coutinho P.M."/>
            <person name="Henrissat B."/>
            <person name="Lombard V."/>
            <person name="Magnuson J.K."/>
            <person name="Kuees U."/>
            <person name="Hori C."/>
            <person name="Igarashi K."/>
            <person name="Samejima M."/>
            <person name="Held B.W."/>
            <person name="Barry K.W."/>
            <person name="LaButti K.M."/>
            <person name="Lapidus A."/>
            <person name="Lindquist E.A."/>
            <person name="Lucas S.M."/>
            <person name="Riley R."/>
            <person name="Salamov A.A."/>
            <person name="Hoffmeister D."/>
            <person name="Schwenk D."/>
            <person name="Hadar Y."/>
            <person name="Yarden O."/>
            <person name="de Vries R.P."/>
            <person name="Wiebenga A."/>
            <person name="Stenlid J."/>
            <person name="Eastwood D."/>
            <person name="Grigoriev I.V."/>
            <person name="Berka R.M."/>
            <person name="Blanchette R.A."/>
            <person name="Kersten P."/>
            <person name="Martinez A.T."/>
            <person name="Vicuna R."/>
            <person name="Cullen D."/>
        </authorList>
    </citation>
    <scope>NUCLEOTIDE SEQUENCE [LARGE SCALE GENOMIC DNA]</scope>
    <source>
        <strain evidence="2 3">B</strain>
    </source>
</reference>
<dbReference type="STRING" id="914234.M2Q3T7"/>
<sequence length="357" mass="37271">MPTEQKVLFLTKKHGEWEVGTAEVSTPGPGQLLIKVEATALNPAEWKIQVFGVLVEEYPAILGVDAAGTVEAVGEGVTGFAVGDRVLIRGYFVKDKGTFQQYALAEAAVSVRIPKNMTFDQAASIPLALTTAALALFDPSGAGLPPSWEESGRGKFAGKPFVIFGGATSVGQYGVSSPSDPTIQLAKLSGFSPIIATASPSNANYLCSLGATHVLDRALALDVLLAEVSKITGGTPVELAFDTVPLPSVEFPASVLAPGGTLATVWPAIDDSHRAAAPGKKVVGVIRSTSRDATMYRLFEKLPALLESGDVKPNRVEILPGGLAGIAAGLKRMEKGEVSGIKLVAHPHETLWAPVRI</sequence>
<dbReference type="CDD" id="cd08249">
    <property type="entry name" value="enoyl_reductase_like"/>
    <property type="match status" value="1"/>
</dbReference>
<name>M2Q3T7_CERS8</name>
<dbReference type="OrthoDB" id="3233595at2759"/>
<dbReference type="InterPro" id="IPR047122">
    <property type="entry name" value="Trans-enoyl_RdTase-like"/>
</dbReference>
<dbReference type="SUPFAM" id="SSF51735">
    <property type="entry name" value="NAD(P)-binding Rossmann-fold domains"/>
    <property type="match status" value="1"/>
</dbReference>
<dbReference type="InterPro" id="IPR011032">
    <property type="entry name" value="GroES-like_sf"/>
</dbReference>
<dbReference type="InterPro" id="IPR036291">
    <property type="entry name" value="NAD(P)-bd_dom_sf"/>
</dbReference>
<dbReference type="PANTHER" id="PTHR45348">
    <property type="entry name" value="HYPOTHETICAL OXIDOREDUCTASE (EUROFUNG)"/>
    <property type="match status" value="1"/>
</dbReference>
<organism evidence="2 3">
    <name type="scientific">Ceriporiopsis subvermispora (strain B)</name>
    <name type="common">White-rot fungus</name>
    <name type="synonym">Gelatoporia subvermispora</name>
    <dbReference type="NCBI Taxonomy" id="914234"/>
    <lineage>
        <taxon>Eukaryota</taxon>
        <taxon>Fungi</taxon>
        <taxon>Dikarya</taxon>
        <taxon>Basidiomycota</taxon>
        <taxon>Agaricomycotina</taxon>
        <taxon>Agaricomycetes</taxon>
        <taxon>Polyporales</taxon>
        <taxon>Gelatoporiaceae</taxon>
        <taxon>Gelatoporia</taxon>
    </lineage>
</organism>
<dbReference type="Pfam" id="PF00107">
    <property type="entry name" value="ADH_zinc_N"/>
    <property type="match status" value="1"/>
</dbReference>
<gene>
    <name evidence="2" type="ORF">CERSUDRAFT_60078</name>
</gene>
<proteinExistence type="predicted"/>
<dbReference type="Gene3D" id="3.40.50.720">
    <property type="entry name" value="NAD(P)-binding Rossmann-like Domain"/>
    <property type="match status" value="1"/>
</dbReference>
<accession>M2Q3T7</accession>
<dbReference type="Gene3D" id="3.90.180.10">
    <property type="entry name" value="Medium-chain alcohol dehydrogenases, catalytic domain"/>
    <property type="match status" value="1"/>
</dbReference>
<dbReference type="EMBL" id="KB445819">
    <property type="protein sequence ID" value="EMD31433.1"/>
    <property type="molecule type" value="Genomic_DNA"/>
</dbReference>
<dbReference type="HOGENOM" id="CLU_026673_16_5_1"/>
<dbReference type="InterPro" id="IPR013149">
    <property type="entry name" value="ADH-like_C"/>
</dbReference>
<dbReference type="SMART" id="SM00829">
    <property type="entry name" value="PKS_ER"/>
    <property type="match status" value="1"/>
</dbReference>
<dbReference type="PANTHER" id="PTHR45348:SF2">
    <property type="entry name" value="ZINC-TYPE ALCOHOL DEHYDROGENASE-LIKE PROTEIN C2E1P3.01"/>
    <property type="match status" value="1"/>
</dbReference>
<evidence type="ECO:0000313" key="2">
    <source>
        <dbReference type="EMBL" id="EMD31433.1"/>
    </source>
</evidence>
<protein>
    <recommendedName>
        <fullName evidence="1">Enoyl reductase (ER) domain-containing protein</fullName>
    </recommendedName>
</protein>
<dbReference type="Proteomes" id="UP000016930">
    <property type="component" value="Unassembled WGS sequence"/>
</dbReference>
<keyword evidence="3" id="KW-1185">Reference proteome</keyword>
<dbReference type="InterPro" id="IPR020843">
    <property type="entry name" value="ER"/>
</dbReference>
<feature type="domain" description="Enoyl reductase (ER)" evidence="1">
    <location>
        <begin position="15"/>
        <end position="345"/>
    </location>
</feature>
<dbReference type="InterPro" id="IPR013154">
    <property type="entry name" value="ADH-like_N"/>
</dbReference>